<evidence type="ECO:0000256" key="1">
    <source>
        <dbReference type="SAM" id="MobiDB-lite"/>
    </source>
</evidence>
<comment type="caution">
    <text evidence="2">The sequence shown here is derived from an EMBL/GenBank/DDBJ whole genome shotgun (WGS) entry which is preliminary data.</text>
</comment>
<keyword evidence="2" id="KW-0176">Collagen</keyword>
<evidence type="ECO:0000313" key="2">
    <source>
        <dbReference type="EMBL" id="GER26181.1"/>
    </source>
</evidence>
<sequence length="147" mass="15693">MQKNKKIKVTSSSLHDIRPSIASVTISEAPAMGTCSGGTTSPSTTASRCRKRRFSTSPAAASDGFLLLRRPQAGAAPAPKPVPQVRRGDQLSRPTPLSLADIRPSIASATISEAPTMGNMLRKYDLSVNHCKQVPQAMIFYRSGGRK</sequence>
<proteinExistence type="predicted"/>
<feature type="compositionally biased region" description="Low complexity" evidence="1">
    <location>
        <begin position="33"/>
        <end position="45"/>
    </location>
</feature>
<evidence type="ECO:0000313" key="3">
    <source>
        <dbReference type="Proteomes" id="UP000325081"/>
    </source>
</evidence>
<keyword evidence="3" id="KW-1185">Reference proteome</keyword>
<name>A0A5A7P0U3_STRAF</name>
<reference evidence="3" key="1">
    <citation type="journal article" date="2019" name="Curr. Biol.">
        <title>Genome Sequence of Striga asiatica Provides Insight into the Evolution of Plant Parasitism.</title>
        <authorList>
            <person name="Yoshida S."/>
            <person name="Kim S."/>
            <person name="Wafula E.K."/>
            <person name="Tanskanen J."/>
            <person name="Kim Y.M."/>
            <person name="Honaas L."/>
            <person name="Yang Z."/>
            <person name="Spallek T."/>
            <person name="Conn C.E."/>
            <person name="Ichihashi Y."/>
            <person name="Cheong K."/>
            <person name="Cui S."/>
            <person name="Der J.P."/>
            <person name="Gundlach H."/>
            <person name="Jiao Y."/>
            <person name="Hori C."/>
            <person name="Ishida J.K."/>
            <person name="Kasahara H."/>
            <person name="Kiba T."/>
            <person name="Kim M.S."/>
            <person name="Koo N."/>
            <person name="Laohavisit A."/>
            <person name="Lee Y.H."/>
            <person name="Lumba S."/>
            <person name="McCourt P."/>
            <person name="Mortimer J.C."/>
            <person name="Mutuku J.M."/>
            <person name="Nomura T."/>
            <person name="Sasaki-Sekimoto Y."/>
            <person name="Seto Y."/>
            <person name="Wang Y."/>
            <person name="Wakatake T."/>
            <person name="Sakakibara H."/>
            <person name="Demura T."/>
            <person name="Yamaguchi S."/>
            <person name="Yoneyama K."/>
            <person name="Manabe R.I."/>
            <person name="Nelson D.C."/>
            <person name="Schulman A.H."/>
            <person name="Timko M.P."/>
            <person name="dePamphilis C.W."/>
            <person name="Choi D."/>
            <person name="Shirasu K."/>
        </authorList>
    </citation>
    <scope>NUCLEOTIDE SEQUENCE [LARGE SCALE GENOMIC DNA]</scope>
    <source>
        <strain evidence="3">cv. UVA1</strain>
    </source>
</reference>
<feature type="region of interest" description="Disordered" evidence="1">
    <location>
        <begin position="30"/>
        <end position="55"/>
    </location>
</feature>
<dbReference type="Proteomes" id="UP000325081">
    <property type="component" value="Unassembled WGS sequence"/>
</dbReference>
<feature type="region of interest" description="Disordered" evidence="1">
    <location>
        <begin position="73"/>
        <end position="99"/>
    </location>
</feature>
<gene>
    <name evidence="2" type="ORF">STAS_01815</name>
</gene>
<dbReference type="AlphaFoldDB" id="A0A5A7P0U3"/>
<accession>A0A5A7P0U3</accession>
<organism evidence="2 3">
    <name type="scientific">Striga asiatica</name>
    <name type="common">Asiatic witchweed</name>
    <name type="synonym">Buchnera asiatica</name>
    <dbReference type="NCBI Taxonomy" id="4170"/>
    <lineage>
        <taxon>Eukaryota</taxon>
        <taxon>Viridiplantae</taxon>
        <taxon>Streptophyta</taxon>
        <taxon>Embryophyta</taxon>
        <taxon>Tracheophyta</taxon>
        <taxon>Spermatophyta</taxon>
        <taxon>Magnoliopsida</taxon>
        <taxon>eudicotyledons</taxon>
        <taxon>Gunneridae</taxon>
        <taxon>Pentapetalae</taxon>
        <taxon>asterids</taxon>
        <taxon>lamiids</taxon>
        <taxon>Lamiales</taxon>
        <taxon>Orobanchaceae</taxon>
        <taxon>Buchnereae</taxon>
        <taxon>Striga</taxon>
    </lineage>
</organism>
<protein>
    <submittedName>
        <fullName evidence="2">Collagen alpha-2(IV) chain</fullName>
    </submittedName>
</protein>
<dbReference type="EMBL" id="BKCP01000891">
    <property type="protein sequence ID" value="GER26181.1"/>
    <property type="molecule type" value="Genomic_DNA"/>
</dbReference>